<feature type="transmembrane region" description="Helical" evidence="9">
    <location>
        <begin position="81"/>
        <end position="101"/>
    </location>
</feature>
<evidence type="ECO:0000259" key="11">
    <source>
        <dbReference type="Pfam" id="PF24878"/>
    </source>
</evidence>
<feature type="compositionally biased region" description="Low complexity" evidence="8">
    <location>
        <begin position="318"/>
        <end position="331"/>
    </location>
</feature>
<feature type="transmembrane region" description="Helical" evidence="9">
    <location>
        <begin position="508"/>
        <end position="527"/>
    </location>
</feature>
<evidence type="ECO:0000256" key="7">
    <source>
        <dbReference type="ARBA" id="ARBA00023136"/>
    </source>
</evidence>
<dbReference type="PANTHER" id="PTHR33908:SF3">
    <property type="entry name" value="UNDECAPRENYL PHOSPHATE-ALPHA-4-AMINO-4-DEOXY-L-ARABINOSE ARABINOSYL TRANSFERASE"/>
    <property type="match status" value="1"/>
</dbReference>
<dbReference type="PANTHER" id="PTHR33908">
    <property type="entry name" value="MANNOSYLTRANSFERASE YKCB-RELATED"/>
    <property type="match status" value="1"/>
</dbReference>
<protein>
    <submittedName>
        <fullName evidence="12">Glycosyltransferase family 39 protein</fullName>
    </submittedName>
</protein>
<evidence type="ECO:0000256" key="9">
    <source>
        <dbReference type="SAM" id="Phobius"/>
    </source>
</evidence>
<feature type="transmembrane region" description="Helical" evidence="9">
    <location>
        <begin position="122"/>
        <end position="144"/>
    </location>
</feature>
<dbReference type="RefSeq" id="WP_187037037.1">
    <property type="nucleotide sequence ID" value="NZ_CP060286.1"/>
</dbReference>
<keyword evidence="4 12" id="KW-0808">Transferase</keyword>
<dbReference type="InterPro" id="IPR050297">
    <property type="entry name" value="LipidA_mod_glycosyltrf_83"/>
</dbReference>
<keyword evidence="2" id="KW-1003">Cell membrane</keyword>
<comment type="subcellular location">
    <subcellularLocation>
        <location evidence="1">Cell membrane</location>
        <topology evidence="1">Multi-pass membrane protein</topology>
    </subcellularLocation>
</comment>
<dbReference type="AlphaFoldDB" id="A0A7G8TDN1"/>
<dbReference type="GO" id="GO:0005886">
    <property type="term" value="C:plasma membrane"/>
    <property type="evidence" value="ECO:0007669"/>
    <property type="project" value="UniProtKB-SubCell"/>
</dbReference>
<feature type="domain" description="Glycosyltransferase RgtA/B/C/D-like" evidence="10">
    <location>
        <begin position="77"/>
        <end position="235"/>
    </location>
</feature>
<feature type="compositionally biased region" description="Gly residues" evidence="8">
    <location>
        <begin position="274"/>
        <end position="288"/>
    </location>
</feature>
<dbReference type="EMBL" id="CP060286">
    <property type="protein sequence ID" value="QNK41722.1"/>
    <property type="molecule type" value="Genomic_DNA"/>
</dbReference>
<dbReference type="Pfam" id="PF13231">
    <property type="entry name" value="PMT_2"/>
    <property type="match status" value="1"/>
</dbReference>
<dbReference type="InterPro" id="IPR056785">
    <property type="entry name" value="YkcA/B-like_C"/>
</dbReference>
<feature type="compositionally biased region" description="Polar residues" evidence="8">
    <location>
        <begin position="295"/>
        <end position="305"/>
    </location>
</feature>
<keyword evidence="6 9" id="KW-1133">Transmembrane helix</keyword>
<evidence type="ECO:0000256" key="2">
    <source>
        <dbReference type="ARBA" id="ARBA00022475"/>
    </source>
</evidence>
<keyword evidence="7 9" id="KW-0472">Membrane</keyword>
<feature type="domain" description="Putative mannosyltransferase YkcA/B-like C-terminal" evidence="11">
    <location>
        <begin position="574"/>
        <end position="659"/>
    </location>
</feature>
<organism evidence="12 13">
    <name type="scientific">Caproicibacter fermentans</name>
    <dbReference type="NCBI Taxonomy" id="2576756"/>
    <lineage>
        <taxon>Bacteria</taxon>
        <taxon>Bacillati</taxon>
        <taxon>Bacillota</taxon>
        <taxon>Clostridia</taxon>
        <taxon>Eubacteriales</taxon>
        <taxon>Acutalibacteraceae</taxon>
        <taxon>Caproicibacter</taxon>
    </lineage>
</organism>
<evidence type="ECO:0000256" key="5">
    <source>
        <dbReference type="ARBA" id="ARBA00022692"/>
    </source>
</evidence>
<dbReference type="KEGG" id="cfem:HCR03_05595"/>
<feature type="transmembrane region" description="Helical" evidence="9">
    <location>
        <begin position="218"/>
        <end position="238"/>
    </location>
</feature>
<dbReference type="Pfam" id="PF24878">
    <property type="entry name" value="YkcB_C"/>
    <property type="match status" value="1"/>
</dbReference>
<evidence type="ECO:0000256" key="6">
    <source>
        <dbReference type="ARBA" id="ARBA00022989"/>
    </source>
</evidence>
<dbReference type="GO" id="GO:0009103">
    <property type="term" value="P:lipopolysaccharide biosynthetic process"/>
    <property type="evidence" value="ECO:0007669"/>
    <property type="project" value="UniProtKB-ARBA"/>
</dbReference>
<keyword evidence="3" id="KW-0328">Glycosyltransferase</keyword>
<evidence type="ECO:0000256" key="1">
    <source>
        <dbReference type="ARBA" id="ARBA00004651"/>
    </source>
</evidence>
<evidence type="ECO:0000256" key="4">
    <source>
        <dbReference type="ARBA" id="ARBA00022679"/>
    </source>
</evidence>
<evidence type="ECO:0000256" key="3">
    <source>
        <dbReference type="ARBA" id="ARBA00022676"/>
    </source>
</evidence>
<sequence>MKAIPGIHHPLQNRIKSHWYRILLTGIALLSFGLNFYAISQIGYGNAYYAAAIKSMMQSWHNFFYVSFDPAGMVSVDKPPLALWVQCLFVLVFGYHGWVMLLPQALAGAASSVMMDLLTAKYFGRPAGLLSALVFALTPAVVVASRNNTMDMQLILVLLIAAWFLFKSIETSKWRYLFFSGAMVGVGFNVKMLQAYMVIPAVALVYLLCAVGRVWKRLLAGAVATVIMAAVSFAWVAAVDLTPASSRPYVGSSTNNTEMELIVGHNGMERVSRQGGGTGGGSFGGNRGGFRNPGAQNQPNGNSDGFSRGNRRAGGGQTAQNGGAPGGQNNRSDGMGFGDGMRTMGGTGNDIGTAGFLRLWQSSMYGQASWLILPVLFGILACFHRFSLKKMTLKQGVFLFWVSWLAVMAVFFSFASFFHRYYLCMLAPGIAGLMGIGFPRMYRAFRGREGWKQWIFPACVAVTDAVAACYVWSYAELRSCLLPLIVGFGLLALGLMAGFLARPKKETALRLAAVCALISMMSGPFYWSLTATLYVSPNITMPYAGPELKSGMDTLGMTANQHAFVSSDSNIVALEKYLVENYKEGSFLVMGQSSNEVDQIIADTGLPAVAYGGFLGTDQAMTLDQFKALVSEGKVTYFIVSDSGGMGSGSEIVSYVTANAEKVDASEYGGVSKIGEISFTLYRFGK</sequence>
<feature type="transmembrane region" description="Helical" evidence="9">
    <location>
        <begin position="396"/>
        <end position="414"/>
    </location>
</feature>
<dbReference type="InterPro" id="IPR038731">
    <property type="entry name" value="RgtA/B/C-like"/>
</dbReference>
<gene>
    <name evidence="12" type="ORF">HCR03_05595</name>
</gene>
<evidence type="ECO:0000313" key="12">
    <source>
        <dbReference type="EMBL" id="QNK41722.1"/>
    </source>
</evidence>
<evidence type="ECO:0000313" key="13">
    <source>
        <dbReference type="Proteomes" id="UP000515909"/>
    </source>
</evidence>
<evidence type="ECO:0000256" key="8">
    <source>
        <dbReference type="SAM" id="MobiDB-lite"/>
    </source>
</evidence>
<feature type="transmembrane region" description="Helical" evidence="9">
    <location>
        <begin position="420"/>
        <end position="442"/>
    </location>
</feature>
<proteinExistence type="predicted"/>
<feature type="transmembrane region" description="Helical" evidence="9">
    <location>
        <begin position="454"/>
        <end position="475"/>
    </location>
</feature>
<dbReference type="Proteomes" id="UP000515909">
    <property type="component" value="Chromosome"/>
</dbReference>
<feature type="transmembrane region" description="Helical" evidence="9">
    <location>
        <begin position="364"/>
        <end position="384"/>
    </location>
</feature>
<feature type="transmembrane region" description="Helical" evidence="9">
    <location>
        <begin position="20"/>
        <end position="39"/>
    </location>
</feature>
<accession>A0A7G8TDN1</accession>
<dbReference type="GO" id="GO:0010041">
    <property type="term" value="P:response to iron(III) ion"/>
    <property type="evidence" value="ECO:0007669"/>
    <property type="project" value="TreeGrafter"/>
</dbReference>
<keyword evidence="5 9" id="KW-0812">Transmembrane</keyword>
<feature type="region of interest" description="Disordered" evidence="8">
    <location>
        <begin position="273"/>
        <end position="340"/>
    </location>
</feature>
<name>A0A7G8TDN1_9FIRM</name>
<reference evidence="12 13" key="1">
    <citation type="submission" date="2020-08" db="EMBL/GenBank/DDBJ databases">
        <title>The isolate Caproiciproducens sp. 7D4C2 produces n-caproate at mildly acidic conditions from hexoses: genome and rBOX comparison with related strains and chain-elongating bacteria.</title>
        <authorList>
            <person name="Esquivel-Elizondo S."/>
            <person name="Bagci C."/>
            <person name="Temovska M."/>
            <person name="Jeon B.S."/>
            <person name="Bessarab I."/>
            <person name="Williams R.B.H."/>
            <person name="Huson D.H."/>
            <person name="Angenent L.T."/>
        </authorList>
    </citation>
    <scope>NUCLEOTIDE SEQUENCE [LARGE SCALE GENOMIC DNA]</scope>
    <source>
        <strain evidence="12 13">7D4C2</strain>
    </source>
</reference>
<dbReference type="GO" id="GO:0016763">
    <property type="term" value="F:pentosyltransferase activity"/>
    <property type="evidence" value="ECO:0007669"/>
    <property type="project" value="TreeGrafter"/>
</dbReference>
<evidence type="ECO:0000259" key="10">
    <source>
        <dbReference type="Pfam" id="PF13231"/>
    </source>
</evidence>
<feature type="transmembrane region" description="Helical" evidence="9">
    <location>
        <begin position="195"/>
        <end position="211"/>
    </location>
</feature>
<feature type="transmembrane region" description="Helical" evidence="9">
    <location>
        <begin position="481"/>
        <end position="501"/>
    </location>
</feature>